<dbReference type="InterPro" id="IPR038696">
    <property type="entry name" value="IalB_sf"/>
</dbReference>
<sequence>MVKARHCLAGLLIVTIAGVTITPGAVARKNAQTDKPAEAATRGQREAKDITYGDWQKLCFKPGGAPTLCRTSITGKFPTGQTAVRVDLIEREGDRTARLQLFVPVGMYLQHPAKLTVDQGSPYQVPYSWCLTNACIAGDVADPRIIKEMETGKTLVLEVVDSNLLALTTSMPLAQFAAVHKGAPAKTMEQDIDE</sequence>
<reference evidence="2" key="1">
    <citation type="journal article" date="2019" name="Int. J. Syst. Evol. Microbiol.">
        <title>The Global Catalogue of Microorganisms (GCM) 10K type strain sequencing project: providing services to taxonomists for standard genome sequencing and annotation.</title>
        <authorList>
            <consortium name="The Broad Institute Genomics Platform"/>
            <consortium name="The Broad Institute Genome Sequencing Center for Infectious Disease"/>
            <person name="Wu L."/>
            <person name="Ma J."/>
        </authorList>
    </citation>
    <scope>NUCLEOTIDE SEQUENCE [LARGE SCALE GENOMIC DNA]</scope>
    <source>
        <strain evidence="2">NBRC 102520</strain>
    </source>
</reference>
<dbReference type="EMBL" id="BSOW01000003">
    <property type="protein sequence ID" value="GLR84506.1"/>
    <property type="molecule type" value="Genomic_DNA"/>
</dbReference>
<comment type="caution">
    <text evidence="1">The sequence shown here is derived from an EMBL/GenBank/DDBJ whole genome shotgun (WGS) entry which is preliminary data.</text>
</comment>
<dbReference type="Pfam" id="PF06776">
    <property type="entry name" value="IalB"/>
    <property type="match status" value="1"/>
</dbReference>
<name>A0ABQ6ASF8_9BRAD</name>
<protein>
    <submittedName>
        <fullName evidence="1">Invasion-associated locus B family protein</fullName>
    </submittedName>
</protein>
<evidence type="ECO:0000313" key="1">
    <source>
        <dbReference type="EMBL" id="GLR84506.1"/>
    </source>
</evidence>
<gene>
    <name evidence="1" type="ORF">GCM10007857_12160</name>
</gene>
<dbReference type="Proteomes" id="UP001156905">
    <property type="component" value="Unassembled WGS sequence"/>
</dbReference>
<dbReference type="Gene3D" id="2.60.40.1880">
    <property type="entry name" value="Invasion associated locus B (IalB) protein"/>
    <property type="match status" value="1"/>
</dbReference>
<evidence type="ECO:0000313" key="2">
    <source>
        <dbReference type="Proteomes" id="UP001156905"/>
    </source>
</evidence>
<proteinExistence type="predicted"/>
<dbReference type="InterPro" id="IPR010642">
    <property type="entry name" value="Invasion_prot_B"/>
</dbReference>
<accession>A0ABQ6ASF8</accession>
<dbReference type="RefSeq" id="WP_284262243.1">
    <property type="nucleotide sequence ID" value="NZ_BSOW01000003.1"/>
</dbReference>
<organism evidence="1 2">
    <name type="scientific">Bradyrhizobium iriomotense</name>
    <dbReference type="NCBI Taxonomy" id="441950"/>
    <lineage>
        <taxon>Bacteria</taxon>
        <taxon>Pseudomonadati</taxon>
        <taxon>Pseudomonadota</taxon>
        <taxon>Alphaproteobacteria</taxon>
        <taxon>Hyphomicrobiales</taxon>
        <taxon>Nitrobacteraceae</taxon>
        <taxon>Bradyrhizobium</taxon>
    </lineage>
</organism>
<keyword evidence="2" id="KW-1185">Reference proteome</keyword>